<dbReference type="PROSITE" id="PS00688">
    <property type="entry name" value="SIGMA54_INTERACT_3"/>
    <property type="match status" value="1"/>
</dbReference>
<dbReference type="InterPro" id="IPR003018">
    <property type="entry name" value="GAF"/>
</dbReference>
<accession>A0ABY4GDT4</accession>
<dbReference type="PROSITE" id="PS50110">
    <property type="entry name" value="RESPONSE_REGULATORY"/>
    <property type="match status" value="1"/>
</dbReference>
<dbReference type="PROSITE" id="PS00675">
    <property type="entry name" value="SIGMA54_INTERACT_1"/>
    <property type="match status" value="1"/>
</dbReference>
<dbReference type="Gene3D" id="1.10.10.60">
    <property type="entry name" value="Homeodomain-like"/>
    <property type="match status" value="1"/>
</dbReference>
<dbReference type="InterPro" id="IPR003593">
    <property type="entry name" value="AAA+_ATPase"/>
</dbReference>
<evidence type="ECO:0000256" key="1">
    <source>
        <dbReference type="ARBA" id="ARBA00022679"/>
    </source>
</evidence>
<keyword evidence="5" id="KW-0805">Transcription regulation</keyword>
<dbReference type="InterPro" id="IPR011006">
    <property type="entry name" value="CheY-like_superfamily"/>
</dbReference>
<dbReference type="InterPro" id="IPR025944">
    <property type="entry name" value="Sigma_54_int_dom_CS"/>
</dbReference>
<feature type="domain" description="Sigma-54 factor interaction" evidence="10">
    <location>
        <begin position="530"/>
        <end position="759"/>
    </location>
</feature>
<dbReference type="Gene3D" id="3.40.50.300">
    <property type="entry name" value="P-loop containing nucleotide triphosphate hydrolases"/>
    <property type="match status" value="1"/>
</dbReference>
<dbReference type="Pfam" id="PF01590">
    <property type="entry name" value="GAF"/>
    <property type="match status" value="1"/>
</dbReference>
<evidence type="ECO:0000259" key="10">
    <source>
        <dbReference type="PROSITE" id="PS50045"/>
    </source>
</evidence>
<dbReference type="EMBL" id="CP095064">
    <property type="protein sequence ID" value="UOQ69017.1"/>
    <property type="molecule type" value="Genomic_DNA"/>
</dbReference>
<dbReference type="SUPFAM" id="SSF52172">
    <property type="entry name" value="CheY-like"/>
    <property type="match status" value="1"/>
</dbReference>
<feature type="domain" description="Response regulatory" evidence="11">
    <location>
        <begin position="13"/>
        <end position="127"/>
    </location>
</feature>
<geneLocation type="plasmid" evidence="12 13">
    <name>unnamed3</name>
</geneLocation>
<dbReference type="Gene3D" id="1.10.8.60">
    <property type="match status" value="1"/>
</dbReference>
<dbReference type="InterPro" id="IPR027417">
    <property type="entry name" value="P-loop_NTPase"/>
</dbReference>
<dbReference type="PROSITE" id="PS50045">
    <property type="entry name" value="SIGMA54_INTERACT_4"/>
    <property type="match status" value="1"/>
</dbReference>
<dbReference type="Pfam" id="PF25601">
    <property type="entry name" value="AAA_lid_14"/>
    <property type="match status" value="1"/>
</dbReference>
<keyword evidence="6" id="KW-0238">DNA-binding</keyword>
<dbReference type="Proteomes" id="UP000830401">
    <property type="component" value="Plasmid unnamed3"/>
</dbReference>
<dbReference type="SMART" id="SM00065">
    <property type="entry name" value="GAF"/>
    <property type="match status" value="2"/>
</dbReference>
<keyword evidence="2" id="KW-0547">Nucleotide-binding</keyword>
<evidence type="ECO:0000256" key="6">
    <source>
        <dbReference type="ARBA" id="ARBA00023125"/>
    </source>
</evidence>
<proteinExistence type="predicted"/>
<dbReference type="SMART" id="SM00448">
    <property type="entry name" value="REC"/>
    <property type="match status" value="1"/>
</dbReference>
<evidence type="ECO:0000256" key="7">
    <source>
        <dbReference type="ARBA" id="ARBA00023159"/>
    </source>
</evidence>
<keyword evidence="9" id="KW-0597">Phosphoprotein</keyword>
<feature type="modified residue" description="4-aspartylphosphate" evidence="9">
    <location>
        <position position="63"/>
    </location>
</feature>
<dbReference type="Pfam" id="PF00158">
    <property type="entry name" value="Sigma54_activat"/>
    <property type="match status" value="1"/>
</dbReference>
<dbReference type="SMART" id="SM00382">
    <property type="entry name" value="AAA"/>
    <property type="match status" value="1"/>
</dbReference>
<dbReference type="Gene3D" id="3.40.50.2300">
    <property type="match status" value="1"/>
</dbReference>
<keyword evidence="8" id="KW-0804">Transcription</keyword>
<dbReference type="InterPro" id="IPR029016">
    <property type="entry name" value="GAF-like_dom_sf"/>
</dbReference>
<keyword evidence="3" id="KW-0418">Kinase</keyword>
<keyword evidence="7" id="KW-0010">Activator</keyword>
<dbReference type="SUPFAM" id="SSF52540">
    <property type="entry name" value="P-loop containing nucleoside triphosphate hydrolases"/>
    <property type="match status" value="1"/>
</dbReference>
<keyword evidence="1" id="KW-0808">Transferase</keyword>
<evidence type="ECO:0000256" key="4">
    <source>
        <dbReference type="ARBA" id="ARBA00022840"/>
    </source>
</evidence>
<dbReference type="CDD" id="cd00009">
    <property type="entry name" value="AAA"/>
    <property type="match status" value="1"/>
</dbReference>
<name>A0ABY4GDT4_9BACT</name>
<evidence type="ECO:0000256" key="8">
    <source>
        <dbReference type="ARBA" id="ARBA00023163"/>
    </source>
</evidence>
<evidence type="ECO:0000313" key="12">
    <source>
        <dbReference type="EMBL" id="UOQ69017.1"/>
    </source>
</evidence>
<keyword evidence="12" id="KW-0614">Plasmid</keyword>
<sequence>MNPILPASAAVATVLIVEGELLVGNDFRLALLKAGYEVLDLAESGAEARALIAQVAPTIVVLDVVLKGEETGIELGHWLSEQHIPFVYFSANRPESVMEAAKVTGAFGFLHKPFCETELLTTLEIARYRHGQDEEARLRQLQMAVNSALVTLLDRDQLCLAMATELNKVVPFRMLSLRLALLDELVFSWVTMQKNAAGDFEPVAVPMSTRREAIERFQQIMEQDSITGIPIEQGLFTGEALDQLCEHSPPARSSRDNFGMQSLVLFPVKLKQRRSYATIELACREPNGFTSKDYKAVELIIPQIALALDNLLASEEIEARRRIKSTELAIVSAFCNGRDLHEIAPAVAAAIHPLLPLDYLTLYQVGEVLGMTEDDPGVYRQGSAFLPLRAADVVDLSDEQTRQQWQQALAALKLRMQLPTLNVGEAGRTARASNLVPQRYSEHLGGLQSSMYVPIHIQGQPRAALVVSSKIAYAYTEKDLRLLQDLSRTLGLALENLLAYERIKSLSERLEQEKSYLVEELKNSYNFEEIVGTSSVMQALFRNIALVAPTDFTVLITGETGTGKELIARAVHNMSKRASRTMIKINCAVLPPQLIESELFGHEKGSFTGATDQRLGKFELAHGSTIFLDEIGELPLELQAKLLRVLQEKEIERIGGKRTILVDVRIIAATNRDLQQEVAAGRFRADLYYRLKVFPLVVLPLRERPEDIMPLALHFLPRISKKLGKPLTGITAASVQQLQHYAWPGNIRELEHVLERAAILSYSPTLTLAETLEPTTVGSRVPAATEGVRPLQDSMRAAILTALAQAGNRVRGSGGAAELLAIKPTTLEARMKKLGISVARE</sequence>
<evidence type="ECO:0000313" key="13">
    <source>
        <dbReference type="Proteomes" id="UP000830401"/>
    </source>
</evidence>
<dbReference type="InterPro" id="IPR058031">
    <property type="entry name" value="AAA_lid_NorR"/>
</dbReference>
<dbReference type="SUPFAM" id="SSF55781">
    <property type="entry name" value="GAF domain-like"/>
    <property type="match status" value="2"/>
</dbReference>
<evidence type="ECO:0000256" key="3">
    <source>
        <dbReference type="ARBA" id="ARBA00022777"/>
    </source>
</evidence>
<keyword evidence="13" id="KW-1185">Reference proteome</keyword>
<protein>
    <submittedName>
        <fullName evidence="12">Sigma 54-interacting transcriptional regulator</fullName>
    </submittedName>
</protein>
<evidence type="ECO:0000256" key="9">
    <source>
        <dbReference type="PROSITE-ProRule" id="PRU00169"/>
    </source>
</evidence>
<evidence type="ECO:0000259" key="11">
    <source>
        <dbReference type="PROSITE" id="PS50110"/>
    </source>
</evidence>
<organism evidence="12 13">
    <name type="scientific">Hymenobacter volaticus</name>
    <dbReference type="NCBI Taxonomy" id="2932254"/>
    <lineage>
        <taxon>Bacteria</taxon>
        <taxon>Pseudomonadati</taxon>
        <taxon>Bacteroidota</taxon>
        <taxon>Cytophagia</taxon>
        <taxon>Cytophagales</taxon>
        <taxon>Hymenobacteraceae</taxon>
        <taxon>Hymenobacter</taxon>
    </lineage>
</organism>
<dbReference type="PANTHER" id="PTHR32071">
    <property type="entry name" value="TRANSCRIPTIONAL REGULATORY PROTEIN"/>
    <property type="match status" value="1"/>
</dbReference>
<dbReference type="Gene3D" id="3.30.450.40">
    <property type="match status" value="2"/>
</dbReference>
<dbReference type="InterPro" id="IPR002078">
    <property type="entry name" value="Sigma_54_int"/>
</dbReference>
<dbReference type="PANTHER" id="PTHR32071:SF117">
    <property type="entry name" value="PTS-DEPENDENT DIHYDROXYACETONE KINASE OPERON REGULATORY PROTEIN-RELATED"/>
    <property type="match status" value="1"/>
</dbReference>
<dbReference type="RefSeq" id="WP_245126769.1">
    <property type="nucleotide sequence ID" value="NZ_CP095064.1"/>
</dbReference>
<evidence type="ECO:0000256" key="2">
    <source>
        <dbReference type="ARBA" id="ARBA00022741"/>
    </source>
</evidence>
<gene>
    <name evidence="12" type="ORF">MUN86_26290</name>
</gene>
<evidence type="ECO:0000256" key="5">
    <source>
        <dbReference type="ARBA" id="ARBA00023015"/>
    </source>
</evidence>
<dbReference type="Pfam" id="PF00072">
    <property type="entry name" value="Response_reg"/>
    <property type="match status" value="1"/>
</dbReference>
<dbReference type="InterPro" id="IPR001789">
    <property type="entry name" value="Sig_transdc_resp-reg_receiver"/>
</dbReference>
<dbReference type="InterPro" id="IPR025662">
    <property type="entry name" value="Sigma_54_int_dom_ATP-bd_1"/>
</dbReference>
<reference evidence="12" key="1">
    <citation type="submission" date="2022-04" db="EMBL/GenBank/DDBJ databases">
        <title>Hymenobacter sp. isolated from the air.</title>
        <authorList>
            <person name="Won M."/>
            <person name="Lee C.-M."/>
            <person name="Woen H.-Y."/>
            <person name="Kwon S.-W."/>
        </authorList>
    </citation>
    <scope>NUCLEOTIDE SEQUENCE</scope>
    <source>
        <strain evidence="12">5420S-77</strain>
        <plasmid evidence="12">unnamed3</plasmid>
    </source>
</reference>
<keyword evidence="4" id="KW-0067">ATP-binding</keyword>